<dbReference type="EMBL" id="JARVCO010000011">
    <property type="protein sequence ID" value="MDZ8119529.1"/>
    <property type="molecule type" value="Genomic_DNA"/>
</dbReference>
<sequence>MTILHPHEGKDYFKAHQYSSDHRKQIEQSTICGCFYCLAKFKPSAIEEWIDENDDEVGQTALCPRCDIDSVIGSESGFEITDDLLKKMNKYWF</sequence>
<organism evidence="1 2">
    <name type="scientific">Pontiella agarivorans</name>
    <dbReference type="NCBI Taxonomy" id="3038953"/>
    <lineage>
        <taxon>Bacteria</taxon>
        <taxon>Pseudomonadati</taxon>
        <taxon>Kiritimatiellota</taxon>
        <taxon>Kiritimatiellia</taxon>
        <taxon>Kiritimatiellales</taxon>
        <taxon>Pontiellaceae</taxon>
        <taxon>Pontiella</taxon>
    </lineage>
</organism>
<reference evidence="1 2" key="1">
    <citation type="journal article" date="2024" name="Appl. Environ. Microbiol.">
        <title>Pontiella agarivorans sp. nov., a novel marine anaerobic bacterium capable of degrading macroalgal polysaccharides and fixing nitrogen.</title>
        <authorList>
            <person name="Liu N."/>
            <person name="Kivenson V."/>
            <person name="Peng X."/>
            <person name="Cui Z."/>
            <person name="Lankiewicz T.S."/>
            <person name="Gosselin K.M."/>
            <person name="English C.J."/>
            <person name="Blair E.M."/>
            <person name="O'Malley M.A."/>
            <person name="Valentine D.L."/>
        </authorList>
    </citation>
    <scope>NUCLEOTIDE SEQUENCE [LARGE SCALE GENOMIC DNA]</scope>
    <source>
        <strain evidence="1 2">NLcol2</strain>
    </source>
</reference>
<protein>
    <submittedName>
        <fullName evidence="1">Cytoplasmic protein</fullName>
    </submittedName>
</protein>
<name>A0ABU5MZ90_9BACT</name>
<evidence type="ECO:0000313" key="1">
    <source>
        <dbReference type="EMBL" id="MDZ8119529.1"/>
    </source>
</evidence>
<accession>A0ABU5MZ90</accession>
<dbReference type="Proteomes" id="UP001290861">
    <property type="component" value="Unassembled WGS sequence"/>
</dbReference>
<evidence type="ECO:0000313" key="2">
    <source>
        <dbReference type="Proteomes" id="UP001290861"/>
    </source>
</evidence>
<keyword evidence="2" id="KW-1185">Reference proteome</keyword>
<proteinExistence type="predicted"/>
<comment type="caution">
    <text evidence="1">The sequence shown here is derived from an EMBL/GenBank/DDBJ whole genome shotgun (WGS) entry which is preliminary data.</text>
</comment>
<gene>
    <name evidence="1" type="ORF">P9H32_12925</name>
</gene>